<dbReference type="AlphaFoldDB" id="Q2L6M7"/>
<evidence type="ECO:0000256" key="8">
    <source>
        <dbReference type="ARBA" id="ARBA00023303"/>
    </source>
</evidence>
<evidence type="ECO:0000256" key="4">
    <source>
        <dbReference type="ARBA" id="ARBA00022692"/>
    </source>
</evidence>
<keyword evidence="5 9" id="KW-1133">Transmembrane helix</keyword>
<comment type="caution">
    <text evidence="9">Lacks conserved residue(s) required for the propagation of feature annotation.</text>
</comment>
<accession>Q2L6M7</accession>
<evidence type="ECO:0000256" key="6">
    <source>
        <dbReference type="ARBA" id="ARBA00023065"/>
    </source>
</evidence>
<evidence type="ECO:0000256" key="3">
    <source>
        <dbReference type="ARBA" id="ARBA00022475"/>
    </source>
</evidence>
<feature type="transmembrane region" description="Helical" evidence="9">
    <location>
        <begin position="299"/>
        <end position="323"/>
    </location>
</feature>
<dbReference type="PRINTS" id="PR01262">
    <property type="entry name" value="INNEXIN"/>
</dbReference>
<keyword evidence="8 9" id="KW-0407">Ion channel</keyword>
<evidence type="ECO:0000256" key="2">
    <source>
        <dbReference type="ARBA" id="ARBA00022448"/>
    </source>
</evidence>
<dbReference type="GO" id="GO:0005243">
    <property type="term" value="F:gap junction channel activity"/>
    <property type="evidence" value="ECO:0007669"/>
    <property type="project" value="TreeGrafter"/>
</dbReference>
<organism evidence="11">
    <name type="scientific">Dugesia japonica</name>
    <name type="common">Planarian</name>
    <dbReference type="NCBI Taxonomy" id="6161"/>
    <lineage>
        <taxon>Eukaryota</taxon>
        <taxon>Metazoa</taxon>
        <taxon>Spiralia</taxon>
        <taxon>Lophotrochozoa</taxon>
        <taxon>Platyhelminthes</taxon>
        <taxon>Rhabditophora</taxon>
        <taxon>Seriata</taxon>
        <taxon>Tricladida</taxon>
        <taxon>Continenticola</taxon>
        <taxon>Geoplanoidea</taxon>
        <taxon>Dugesiidae</taxon>
        <taxon>Dugesia</taxon>
    </lineage>
</organism>
<keyword evidence="4 9" id="KW-0812">Transmembrane</keyword>
<reference evidence="11" key="1">
    <citation type="submission" date="2004-08" db="EMBL/GenBank/DDBJ databases">
        <title>Expression analysis of innexin genes in the planarian regeneration.</title>
        <authorList>
            <person name="Nogi T."/>
            <person name="Levin M."/>
        </authorList>
    </citation>
    <scope>NUCLEOTIDE SEQUENCE</scope>
    <source>
        <strain evidence="11">GI</strain>
    </source>
</reference>
<evidence type="ECO:0000256" key="5">
    <source>
        <dbReference type="ARBA" id="ARBA00022989"/>
    </source>
</evidence>
<evidence type="ECO:0000256" key="10">
    <source>
        <dbReference type="SAM" id="MobiDB-lite"/>
    </source>
</evidence>
<keyword evidence="6 9" id="KW-0406">Ion transport</keyword>
<keyword evidence="2 9" id="KW-0813">Transport</keyword>
<evidence type="ECO:0000256" key="7">
    <source>
        <dbReference type="ARBA" id="ARBA00023136"/>
    </source>
</evidence>
<feature type="transmembrane region" description="Helical" evidence="9">
    <location>
        <begin position="208"/>
        <end position="230"/>
    </location>
</feature>
<sequence>MVAEEFFSLLSEFKVSSYVGVEDFADKMNFMFSVVLIILSMMVVTVKSYFFKPLSCYIATTPSGSGFDNYIENYCWVHGTIPILPGENIPQKTNEWAEWDANKRITYYQWVPFILGLQCIMFYTPKIIWQIICYNKIGTNLENLVNGAEEASKSPPEDRKALLDRISRTIEDMLYQHRDYRQGKIANTRRALYSRCNFLVFSKHLGTWLVLSYFFIKVLYGINVIGQLYLMKSFLGFDNSLTYFGYTILENMLNGKEWHQTGIFPRVSYCYNADIRHLGSTNAYVSQCTLPINMLNEKIYVFLWFWVLLVGIITLISIISWLIKMVFLSKRSSFIKKLLKMHQSYKRTDQLLVNQFIKEYLRHDGVFLIRMICINAGDIVTAEILGTLWEIYKEKYIDSDFRNFNNYKKLNNSESNPDESCNNTLKNNSPDDFI</sequence>
<feature type="region of interest" description="Disordered" evidence="10">
    <location>
        <begin position="412"/>
        <end position="434"/>
    </location>
</feature>
<keyword evidence="3" id="KW-1003">Cell membrane</keyword>
<name>Q2L6M7_DUGJA</name>
<evidence type="ECO:0000313" key="11">
    <source>
        <dbReference type="EMBL" id="BAE78816.1"/>
    </source>
</evidence>
<comment type="similarity">
    <text evidence="9">Belongs to the pannexin family.</text>
</comment>
<dbReference type="Pfam" id="PF00876">
    <property type="entry name" value="Innexin"/>
    <property type="match status" value="1"/>
</dbReference>
<dbReference type="PANTHER" id="PTHR11893:SF36">
    <property type="entry name" value="INNEXIN-5"/>
    <property type="match status" value="1"/>
</dbReference>
<dbReference type="GO" id="GO:0005886">
    <property type="term" value="C:plasma membrane"/>
    <property type="evidence" value="ECO:0007669"/>
    <property type="project" value="UniProtKB-SubCell"/>
</dbReference>
<dbReference type="PROSITE" id="PS51013">
    <property type="entry name" value="PANNEXIN"/>
    <property type="match status" value="1"/>
</dbReference>
<evidence type="ECO:0000256" key="9">
    <source>
        <dbReference type="RuleBase" id="RU010713"/>
    </source>
</evidence>
<gene>
    <name evidence="11" type="primary">inx8</name>
    <name evidence="9" type="synonym">inx</name>
</gene>
<dbReference type="GO" id="GO:0034220">
    <property type="term" value="P:monoatomic ion transmembrane transport"/>
    <property type="evidence" value="ECO:0007669"/>
    <property type="project" value="UniProtKB-KW"/>
</dbReference>
<comment type="function">
    <text evidence="9">Structural component of the gap junctions.</text>
</comment>
<feature type="transmembrane region" description="Helical" evidence="9">
    <location>
        <begin position="30"/>
        <end position="50"/>
    </location>
</feature>
<proteinExistence type="evidence at transcript level"/>
<evidence type="ECO:0000256" key="1">
    <source>
        <dbReference type="ARBA" id="ARBA00004651"/>
    </source>
</evidence>
<dbReference type="InterPro" id="IPR000990">
    <property type="entry name" value="Innexin"/>
</dbReference>
<comment type="subcellular location">
    <subcellularLocation>
        <location evidence="1 9">Cell membrane</location>
        <topology evidence="1 9">Multi-pass membrane protein</topology>
    </subcellularLocation>
</comment>
<keyword evidence="7 9" id="KW-0472">Membrane</keyword>
<dbReference type="PANTHER" id="PTHR11893">
    <property type="entry name" value="INNEXIN"/>
    <property type="match status" value="1"/>
</dbReference>
<dbReference type="GO" id="GO:0005921">
    <property type="term" value="C:gap junction"/>
    <property type="evidence" value="ECO:0007669"/>
    <property type="project" value="UniProtKB-UniRule"/>
</dbReference>
<dbReference type="EMBL" id="AB189257">
    <property type="protein sequence ID" value="BAE78816.1"/>
    <property type="molecule type" value="mRNA"/>
</dbReference>
<protein>
    <recommendedName>
        <fullName evidence="9">Innexin</fullName>
    </recommendedName>
</protein>